<sequence>MEVAAVGGPLKKYEVTMPSGAVTTMKLNEDDARRLGVLKEPEPEKSAPEASAETTEPQTDTEPQKAPAKARTPRNKSRAAANKDGGTNGGDD</sequence>
<name>A0ABP3SID7_9ACTN</name>
<comment type="caution">
    <text evidence="2">The sequence shown here is derived from an EMBL/GenBank/DDBJ whole genome shotgun (WGS) entry which is preliminary data.</text>
</comment>
<evidence type="ECO:0000313" key="3">
    <source>
        <dbReference type="Proteomes" id="UP001500724"/>
    </source>
</evidence>
<feature type="region of interest" description="Disordered" evidence="1">
    <location>
        <begin position="24"/>
        <end position="92"/>
    </location>
</feature>
<proteinExistence type="predicted"/>
<reference evidence="3" key="1">
    <citation type="journal article" date="2019" name="Int. J. Syst. Evol. Microbiol.">
        <title>The Global Catalogue of Microorganisms (GCM) 10K type strain sequencing project: providing services to taxonomists for standard genome sequencing and annotation.</title>
        <authorList>
            <consortium name="The Broad Institute Genomics Platform"/>
            <consortium name="The Broad Institute Genome Sequencing Center for Infectious Disease"/>
            <person name="Wu L."/>
            <person name="Ma J."/>
        </authorList>
    </citation>
    <scope>NUCLEOTIDE SEQUENCE [LARGE SCALE GENOMIC DNA]</scope>
    <source>
        <strain evidence="3">JCM 10367</strain>
    </source>
</reference>
<keyword evidence="3" id="KW-1185">Reference proteome</keyword>
<evidence type="ECO:0000256" key="1">
    <source>
        <dbReference type="SAM" id="MobiDB-lite"/>
    </source>
</evidence>
<accession>A0ABP3SID7</accession>
<gene>
    <name evidence="2" type="ORF">GCM10009535_12000</name>
</gene>
<dbReference type="Proteomes" id="UP001500724">
    <property type="component" value="Unassembled WGS sequence"/>
</dbReference>
<feature type="compositionally biased region" description="Low complexity" evidence="1">
    <location>
        <begin position="48"/>
        <end position="61"/>
    </location>
</feature>
<dbReference type="EMBL" id="BAAAGU010000009">
    <property type="protein sequence ID" value="GAA0637268.1"/>
    <property type="molecule type" value="Genomic_DNA"/>
</dbReference>
<evidence type="ECO:0000313" key="2">
    <source>
        <dbReference type="EMBL" id="GAA0637268.1"/>
    </source>
</evidence>
<protein>
    <submittedName>
        <fullName evidence="2">Uncharacterized protein</fullName>
    </submittedName>
</protein>
<organism evidence="2 3">
    <name type="scientific">Streptomyces thermocarboxydovorans</name>
    <dbReference type="NCBI Taxonomy" id="59298"/>
    <lineage>
        <taxon>Bacteria</taxon>
        <taxon>Bacillati</taxon>
        <taxon>Actinomycetota</taxon>
        <taxon>Actinomycetes</taxon>
        <taxon>Kitasatosporales</taxon>
        <taxon>Streptomycetaceae</taxon>
        <taxon>Streptomyces</taxon>
    </lineage>
</organism>
<feature type="compositionally biased region" description="Basic and acidic residues" evidence="1">
    <location>
        <begin position="27"/>
        <end position="47"/>
    </location>
</feature>